<comment type="function">
    <text evidence="6">Subunit of the oligosaccharyl transferase (OST) complex that catalyzes the initial transfer of a defined glycan (Glc(3)Man(9)GlcNAc(2) in eukaryotes) from the lipid carrier dolichol-pyrophosphate to an asparagine residue within an Asn-X-Ser/Thr consensus motif in nascent polypeptide chains, the first step in protein N-glycosylation. N-glycosylation occurs cotranslationally and the complex associates with the Sec61 complex at the channel-forming translocon complex that mediates protein translocation across the endoplasmic reticulum (ER). All subunits are required for a maximal enzyme activity.</text>
</comment>
<comment type="caution">
    <text evidence="7">The sequence shown here is derived from an EMBL/GenBank/DDBJ whole genome shotgun (WGS) entry which is preliminary data.</text>
</comment>
<comment type="subunit">
    <text evidence="6">Component of the oligosaccharyltransferase (OST) complex.</text>
</comment>
<feature type="transmembrane region" description="Helical" evidence="6">
    <location>
        <begin position="57"/>
        <end position="76"/>
    </location>
</feature>
<dbReference type="Pfam" id="PF05251">
    <property type="entry name" value="Ost5"/>
    <property type="match status" value="1"/>
</dbReference>
<keyword evidence="3 6" id="KW-0812">Transmembrane</keyword>
<evidence type="ECO:0000256" key="6">
    <source>
        <dbReference type="RuleBase" id="RU367008"/>
    </source>
</evidence>
<accession>A0ABP1FXK8</accession>
<evidence type="ECO:0000256" key="3">
    <source>
        <dbReference type="ARBA" id="ARBA00022692"/>
    </source>
</evidence>
<dbReference type="InterPro" id="IPR007915">
    <property type="entry name" value="TMEM258/Ost5"/>
</dbReference>
<comment type="similarity">
    <text evidence="2 6">Belongs to the OST5 family.</text>
</comment>
<protein>
    <recommendedName>
        <fullName evidence="6">Dolichyl-diphosphooligosaccharide-protein glycosyltransferase subunit OST5</fullName>
    </recommendedName>
</protein>
<name>A0ABP1FXK8_9CHLO</name>
<evidence type="ECO:0000256" key="1">
    <source>
        <dbReference type="ARBA" id="ARBA00004141"/>
    </source>
</evidence>
<evidence type="ECO:0000313" key="7">
    <source>
        <dbReference type="EMBL" id="CAL5224620.1"/>
    </source>
</evidence>
<dbReference type="EMBL" id="CAXHTA020000011">
    <property type="protein sequence ID" value="CAL5224620.1"/>
    <property type="molecule type" value="Genomic_DNA"/>
</dbReference>
<keyword evidence="8" id="KW-1185">Reference proteome</keyword>
<proteinExistence type="inferred from homology"/>
<organism evidence="7 8">
    <name type="scientific">Coccomyxa viridis</name>
    <dbReference type="NCBI Taxonomy" id="1274662"/>
    <lineage>
        <taxon>Eukaryota</taxon>
        <taxon>Viridiplantae</taxon>
        <taxon>Chlorophyta</taxon>
        <taxon>core chlorophytes</taxon>
        <taxon>Trebouxiophyceae</taxon>
        <taxon>Trebouxiophyceae incertae sedis</taxon>
        <taxon>Coccomyxaceae</taxon>
        <taxon>Coccomyxa</taxon>
    </lineage>
</organism>
<keyword evidence="4 6" id="KW-1133">Transmembrane helix</keyword>
<dbReference type="PANTHER" id="PTHR13636">
    <property type="entry name" value="TRANSMEMBRANE PROTEIN 258"/>
    <property type="match status" value="1"/>
</dbReference>
<comment type="subcellular location">
    <subcellularLocation>
        <location evidence="1 6">Membrane</location>
        <topology evidence="1 6">Multi-pass membrane protein</topology>
    </subcellularLocation>
</comment>
<feature type="transmembrane region" description="Helical" evidence="6">
    <location>
        <begin position="20"/>
        <end position="37"/>
    </location>
</feature>
<evidence type="ECO:0000256" key="4">
    <source>
        <dbReference type="ARBA" id="ARBA00022989"/>
    </source>
</evidence>
<keyword evidence="5 6" id="KW-0472">Membrane</keyword>
<evidence type="ECO:0000256" key="5">
    <source>
        <dbReference type="ARBA" id="ARBA00023136"/>
    </source>
</evidence>
<evidence type="ECO:0000313" key="8">
    <source>
        <dbReference type="Proteomes" id="UP001497392"/>
    </source>
</evidence>
<gene>
    <name evidence="7" type="primary">g7336</name>
    <name evidence="7" type="ORF">VP750_LOCUS6279</name>
</gene>
<sequence length="78" mass="8477">MVAKSSPLFSPIPVSSYPTLSLLLLTLGLLSTAYFFIYESTHSSGMRRLSKELGMTLVSSALLGTGMLFLLLWTGVYV</sequence>
<reference evidence="7 8" key="1">
    <citation type="submission" date="2024-06" db="EMBL/GenBank/DDBJ databases">
        <authorList>
            <person name="Kraege A."/>
            <person name="Thomma B."/>
        </authorList>
    </citation>
    <scope>NUCLEOTIDE SEQUENCE [LARGE SCALE GENOMIC DNA]</scope>
</reference>
<dbReference type="Proteomes" id="UP001497392">
    <property type="component" value="Unassembled WGS sequence"/>
</dbReference>
<evidence type="ECO:0000256" key="2">
    <source>
        <dbReference type="ARBA" id="ARBA00009825"/>
    </source>
</evidence>